<accession>D6TX77</accession>
<reference evidence="1 2" key="1">
    <citation type="journal article" date="2011" name="Stand. Genomic Sci.">
        <title>Non-contiguous finished genome sequence and contextual data of the filamentous soil bacterium Ktedonobacter racemifer type strain (SOSP1-21).</title>
        <authorList>
            <person name="Chang Y.J."/>
            <person name="Land M."/>
            <person name="Hauser L."/>
            <person name="Chertkov O."/>
            <person name="Del Rio T.G."/>
            <person name="Nolan M."/>
            <person name="Copeland A."/>
            <person name="Tice H."/>
            <person name="Cheng J.F."/>
            <person name="Lucas S."/>
            <person name="Han C."/>
            <person name="Goodwin L."/>
            <person name="Pitluck S."/>
            <person name="Ivanova N."/>
            <person name="Ovchinikova G."/>
            <person name="Pati A."/>
            <person name="Chen A."/>
            <person name="Palaniappan K."/>
            <person name="Mavromatis K."/>
            <person name="Liolios K."/>
            <person name="Brettin T."/>
            <person name="Fiebig A."/>
            <person name="Rohde M."/>
            <person name="Abt B."/>
            <person name="Goker M."/>
            <person name="Detter J.C."/>
            <person name="Woyke T."/>
            <person name="Bristow J."/>
            <person name="Eisen J.A."/>
            <person name="Markowitz V."/>
            <person name="Hugenholtz P."/>
            <person name="Kyrpides N.C."/>
            <person name="Klenk H.P."/>
            <person name="Lapidus A."/>
        </authorList>
    </citation>
    <scope>NUCLEOTIDE SEQUENCE [LARGE SCALE GENOMIC DNA]</scope>
    <source>
        <strain evidence="2">DSM 44963</strain>
    </source>
</reference>
<dbReference type="AlphaFoldDB" id="D6TX77"/>
<proteinExistence type="predicted"/>
<evidence type="ECO:0000313" key="1">
    <source>
        <dbReference type="EMBL" id="EFH84810.1"/>
    </source>
</evidence>
<protein>
    <submittedName>
        <fullName evidence="1">Uncharacterized protein</fullName>
    </submittedName>
</protein>
<evidence type="ECO:0000313" key="2">
    <source>
        <dbReference type="Proteomes" id="UP000004508"/>
    </source>
</evidence>
<comment type="caution">
    <text evidence="1">The sequence shown here is derived from an EMBL/GenBank/DDBJ whole genome shotgun (WGS) entry which is preliminary data.</text>
</comment>
<dbReference type="InParanoid" id="D6TX77"/>
<dbReference type="EMBL" id="ADVG01000003">
    <property type="protein sequence ID" value="EFH84810.1"/>
    <property type="molecule type" value="Genomic_DNA"/>
</dbReference>
<dbReference type="STRING" id="485913.Krac_5918"/>
<name>D6TX77_KTERA</name>
<gene>
    <name evidence="1" type="ORF">Krac_5918</name>
</gene>
<sequence length="134" mass="15336">MKGPLCFLAVPLQMVEVPCCLAFFDVCHRILCPFFLDGLEIPYCGRNTSADQKLDIKTTPGVKDRRFGLPQQTYVFYVSKNREEKTTQTDALKQAPCTFMVGNFLFQEKADEGLGLPCFRRVPEAKRRRKSIHL</sequence>
<keyword evidence="2" id="KW-1185">Reference proteome</keyword>
<organism evidence="1 2">
    <name type="scientific">Ktedonobacter racemifer DSM 44963</name>
    <dbReference type="NCBI Taxonomy" id="485913"/>
    <lineage>
        <taxon>Bacteria</taxon>
        <taxon>Bacillati</taxon>
        <taxon>Chloroflexota</taxon>
        <taxon>Ktedonobacteria</taxon>
        <taxon>Ktedonobacterales</taxon>
        <taxon>Ktedonobacteraceae</taxon>
        <taxon>Ktedonobacter</taxon>
    </lineage>
</organism>
<dbReference type="Proteomes" id="UP000004508">
    <property type="component" value="Unassembled WGS sequence"/>
</dbReference>